<dbReference type="InterPro" id="IPR018274">
    <property type="entry name" value="PEP_util_AS"/>
</dbReference>
<evidence type="ECO:0000256" key="17">
    <source>
        <dbReference type="PIRNR" id="PIRNR000732"/>
    </source>
</evidence>
<evidence type="ECO:0000256" key="18">
    <source>
        <dbReference type="PIRSR" id="PIRSR000732-1"/>
    </source>
</evidence>
<dbReference type="EMBL" id="QLUW01000002">
    <property type="protein sequence ID" value="RAP76278.1"/>
    <property type="molecule type" value="Genomic_DNA"/>
</dbReference>
<dbReference type="Gene3D" id="3.50.30.10">
    <property type="entry name" value="Phosphohistidine domain"/>
    <property type="match status" value="1"/>
</dbReference>
<evidence type="ECO:0000256" key="1">
    <source>
        <dbReference type="ARBA" id="ARBA00000683"/>
    </source>
</evidence>
<dbReference type="InterPro" id="IPR040442">
    <property type="entry name" value="Pyrv_kinase-like_dom_sf"/>
</dbReference>
<evidence type="ECO:0000256" key="14">
    <source>
        <dbReference type="ARBA" id="ARBA00022777"/>
    </source>
</evidence>
<dbReference type="PROSITE" id="PS00370">
    <property type="entry name" value="PEP_ENZYMES_PHOS_SITE"/>
    <property type="match status" value="1"/>
</dbReference>
<evidence type="ECO:0000256" key="11">
    <source>
        <dbReference type="ARBA" id="ARBA00022679"/>
    </source>
</evidence>
<comment type="subcellular location">
    <subcellularLocation>
        <location evidence="4 17">Cytoplasm</location>
    </subcellularLocation>
</comment>
<dbReference type="PRINTS" id="PR01736">
    <property type="entry name" value="PHPHTRNFRASE"/>
</dbReference>
<evidence type="ECO:0000256" key="10">
    <source>
        <dbReference type="ARBA" id="ARBA00022597"/>
    </source>
</evidence>
<feature type="binding site" evidence="19">
    <location>
        <position position="480"/>
    </location>
    <ligand>
        <name>phosphoenolpyruvate</name>
        <dbReference type="ChEBI" id="CHEBI:58702"/>
    </ligand>
</feature>
<dbReference type="InterPro" id="IPR036637">
    <property type="entry name" value="Phosphohistidine_dom_sf"/>
</dbReference>
<keyword evidence="10 17" id="KW-0762">Sugar transport</keyword>
<evidence type="ECO:0000256" key="13">
    <source>
        <dbReference type="ARBA" id="ARBA00022723"/>
    </source>
</evidence>
<evidence type="ECO:0000256" key="16">
    <source>
        <dbReference type="ARBA" id="ARBA00033235"/>
    </source>
</evidence>
<protein>
    <recommendedName>
        <fullName evidence="7 17">Phosphoenolpyruvate-protein phosphotransferase</fullName>
        <ecNumber evidence="6 17">2.7.3.9</ecNumber>
    </recommendedName>
    <alternativeName>
        <fullName evidence="16 17">Phosphotransferase system, enzyme I</fullName>
    </alternativeName>
</protein>
<evidence type="ECO:0000256" key="7">
    <source>
        <dbReference type="ARBA" id="ARBA00016544"/>
    </source>
</evidence>
<gene>
    <name evidence="25" type="primary">ptsP</name>
    <name evidence="25" type="ORF">DL346_12810</name>
</gene>
<evidence type="ECO:0000256" key="21">
    <source>
        <dbReference type="SAM" id="Coils"/>
    </source>
</evidence>
<feature type="binding site" evidence="19">
    <location>
        <position position="310"/>
    </location>
    <ligand>
        <name>phosphoenolpyruvate</name>
        <dbReference type="ChEBI" id="CHEBI:58702"/>
    </ligand>
</feature>
<dbReference type="Pfam" id="PF05524">
    <property type="entry name" value="PEP-utilisers_N"/>
    <property type="match status" value="1"/>
</dbReference>
<dbReference type="Gene3D" id="1.10.274.10">
    <property type="entry name" value="PtsI, HPr-binding domain"/>
    <property type="match status" value="1"/>
</dbReference>
<dbReference type="PANTHER" id="PTHR46244:SF3">
    <property type="entry name" value="PHOSPHOENOLPYRUVATE-PROTEIN PHOSPHOTRANSFERASE"/>
    <property type="match status" value="1"/>
</dbReference>
<dbReference type="InterPro" id="IPR000121">
    <property type="entry name" value="PEP_util_C"/>
</dbReference>
<feature type="domain" description="PEP-utilising enzyme mobile" evidence="22">
    <location>
        <begin position="168"/>
        <end position="239"/>
    </location>
</feature>
<dbReference type="Proteomes" id="UP000249260">
    <property type="component" value="Unassembled WGS sequence"/>
</dbReference>
<keyword evidence="15 17" id="KW-0460">Magnesium</keyword>
<evidence type="ECO:0000256" key="3">
    <source>
        <dbReference type="ARBA" id="ARBA00002728"/>
    </source>
</evidence>
<dbReference type="NCBIfam" id="TIGR01417">
    <property type="entry name" value="PTS_I_fam"/>
    <property type="match status" value="1"/>
</dbReference>
<dbReference type="PIRSF" id="PIRSF000732">
    <property type="entry name" value="PTS_enzyme_I"/>
    <property type="match status" value="1"/>
</dbReference>
<evidence type="ECO:0000313" key="26">
    <source>
        <dbReference type="Proteomes" id="UP000249260"/>
    </source>
</evidence>
<evidence type="ECO:0000256" key="8">
    <source>
        <dbReference type="ARBA" id="ARBA00022448"/>
    </source>
</evidence>
<dbReference type="EC" id="2.7.3.9" evidence="6 17"/>
<sequence>MALRELMGTAASEGLAIGRAVVMREEAAPQAMAYIEAGAEEAELLRFDRAVAAAAQELEALRSRMEAEEREQEAEIFEAHLMLLEDEELIGQAQSSIREQRFSADSAMSDAADKVAELLASLDDAYLRERAADIRDVSRRVIRLLRAGQGPDGVLAFVGNDEGLERSEKSVLIAHDLTPSDTAQLDTASIAGFITAIGGRTSHSAIIARSVGIPAVVGTGKAIDEVKDGQLVIVDGGTGIVLVEPTESELAHYRELQRRQAARQERLKPFHGLPSVSADGHRVELVANIGSVQDAQQALKQGAEGIGLFRTEFLFMGRPDLPKEDEQFAAYRSVAETFGKDAPIVIRTMDIGGDKELPSLQLDREENPFLGYRAIRISLDRPELFKTQLRAILKASAYGNLKVMFPMIATLEEWRKAKGLLEACKQELTTEGVPYNERIEAGIMIEIPAAALLADRFAREADFFSIGTNDLVQYTMAADRMNSKLGYLSDPLHPAVLRLIEMVIRAAHRENKWAGMCGEMAGQPMALPILLGMGLDEFSMSAAAVLPARALIAELDRGKLIDLADKVLELEDAAAVREYVKQHVPALNEVLD</sequence>
<keyword evidence="25" id="KW-0670">Pyruvate</keyword>
<evidence type="ECO:0000256" key="12">
    <source>
        <dbReference type="ARBA" id="ARBA00022683"/>
    </source>
</evidence>
<feature type="domain" description="PEP-utilising enzyme C-terminal" evidence="23">
    <location>
        <begin position="268"/>
        <end position="556"/>
    </location>
</feature>
<dbReference type="InterPro" id="IPR008279">
    <property type="entry name" value="PEP-util_enz_mobile_dom"/>
</dbReference>
<comment type="cofactor">
    <cofactor evidence="2 17 20">
        <name>Mg(2+)</name>
        <dbReference type="ChEBI" id="CHEBI:18420"/>
    </cofactor>
</comment>
<dbReference type="GO" id="GO:0046872">
    <property type="term" value="F:metal ion binding"/>
    <property type="evidence" value="ECO:0007669"/>
    <property type="project" value="UniProtKB-KW"/>
</dbReference>
<dbReference type="InterPro" id="IPR036618">
    <property type="entry name" value="PtsI_HPr-bd_sf"/>
</dbReference>
<evidence type="ECO:0000256" key="5">
    <source>
        <dbReference type="ARBA" id="ARBA00007837"/>
    </source>
</evidence>
<evidence type="ECO:0000256" key="2">
    <source>
        <dbReference type="ARBA" id="ARBA00001946"/>
    </source>
</evidence>
<feature type="active site" description="Proton donor" evidence="18">
    <location>
        <position position="517"/>
    </location>
</feature>
<dbReference type="SUPFAM" id="SSF52009">
    <property type="entry name" value="Phosphohistidine domain"/>
    <property type="match status" value="1"/>
</dbReference>
<evidence type="ECO:0000259" key="23">
    <source>
        <dbReference type="Pfam" id="PF02896"/>
    </source>
</evidence>
<comment type="caution">
    <text evidence="25">The sequence shown here is derived from an EMBL/GenBank/DDBJ whole genome shotgun (WGS) entry which is preliminary data.</text>
</comment>
<dbReference type="InterPro" id="IPR006318">
    <property type="entry name" value="PTS_EI-like"/>
</dbReference>
<keyword evidence="26" id="KW-1185">Reference proteome</keyword>
<keyword evidence="11 17" id="KW-0808">Transferase</keyword>
<accession>A0A328U0G2</accession>
<comment type="function">
    <text evidence="3 17">General (non sugar-specific) component of the phosphoenolpyruvate-dependent sugar phosphotransferase system (sugar PTS). This major carbohydrate active-transport system catalyzes the phosphorylation of incoming sugar substrates concomitantly with their translocation across the cell membrane. Enzyme I transfers the phosphoryl group from phosphoenolpyruvate (PEP) to the phosphoryl carrier protein (HPr).</text>
</comment>
<comment type="similarity">
    <text evidence="5 17">Belongs to the PEP-utilizing enzyme family.</text>
</comment>
<evidence type="ECO:0000256" key="9">
    <source>
        <dbReference type="ARBA" id="ARBA00022490"/>
    </source>
</evidence>
<dbReference type="Gene3D" id="3.20.20.60">
    <property type="entry name" value="Phosphoenolpyruvate-binding domains"/>
    <property type="match status" value="1"/>
</dbReference>
<dbReference type="GO" id="GO:0008965">
    <property type="term" value="F:phosphoenolpyruvate-protein phosphotransferase activity"/>
    <property type="evidence" value="ECO:0007669"/>
    <property type="project" value="UniProtKB-EC"/>
</dbReference>
<comment type="catalytic activity">
    <reaction evidence="1 17">
        <text>L-histidyl-[protein] + phosphoenolpyruvate = N(pros)-phospho-L-histidyl-[protein] + pyruvate</text>
        <dbReference type="Rhea" id="RHEA:23880"/>
        <dbReference type="Rhea" id="RHEA-COMP:9745"/>
        <dbReference type="Rhea" id="RHEA-COMP:9746"/>
        <dbReference type="ChEBI" id="CHEBI:15361"/>
        <dbReference type="ChEBI" id="CHEBI:29979"/>
        <dbReference type="ChEBI" id="CHEBI:58702"/>
        <dbReference type="ChEBI" id="CHEBI:64837"/>
        <dbReference type="EC" id="2.7.3.9"/>
    </reaction>
</comment>
<evidence type="ECO:0000259" key="24">
    <source>
        <dbReference type="Pfam" id="PF05524"/>
    </source>
</evidence>
<keyword evidence="21" id="KW-0175">Coiled coil</keyword>
<dbReference type="PANTHER" id="PTHR46244">
    <property type="entry name" value="PHOSPHOENOLPYRUVATE-PROTEIN PHOSPHOTRANSFERASE"/>
    <property type="match status" value="1"/>
</dbReference>
<dbReference type="InterPro" id="IPR015813">
    <property type="entry name" value="Pyrv/PenolPyrv_kinase-like_dom"/>
</dbReference>
<dbReference type="RefSeq" id="WP_112882500.1">
    <property type="nucleotide sequence ID" value="NZ_QLUW01000002.1"/>
</dbReference>
<dbReference type="AlphaFoldDB" id="A0A328U0G2"/>
<evidence type="ECO:0000256" key="19">
    <source>
        <dbReference type="PIRSR" id="PIRSR000732-2"/>
    </source>
</evidence>
<organism evidence="25 26">
    <name type="scientific">Paenibacillus montanisoli</name>
    <dbReference type="NCBI Taxonomy" id="2081970"/>
    <lineage>
        <taxon>Bacteria</taxon>
        <taxon>Bacillati</taxon>
        <taxon>Bacillota</taxon>
        <taxon>Bacilli</taxon>
        <taxon>Bacillales</taxon>
        <taxon>Paenibacillaceae</taxon>
        <taxon>Paenibacillus</taxon>
    </lineage>
</organism>
<evidence type="ECO:0000256" key="20">
    <source>
        <dbReference type="PIRSR" id="PIRSR000732-3"/>
    </source>
</evidence>
<keyword evidence="8 17" id="KW-0813">Transport</keyword>
<dbReference type="OrthoDB" id="9765468at2"/>
<proteinExistence type="inferred from homology"/>
<dbReference type="InterPro" id="IPR050499">
    <property type="entry name" value="PEP-utilizing_PTS_enzyme"/>
</dbReference>
<dbReference type="InterPro" id="IPR008731">
    <property type="entry name" value="PTS_EIN"/>
</dbReference>
<keyword evidence="14 17" id="KW-0418">Kinase</keyword>
<dbReference type="InterPro" id="IPR024692">
    <property type="entry name" value="PTS_EI"/>
</dbReference>
<feature type="binding site" evidence="19">
    <location>
        <position position="347"/>
    </location>
    <ligand>
        <name>phosphoenolpyruvate</name>
        <dbReference type="ChEBI" id="CHEBI:58702"/>
    </ligand>
</feature>
<evidence type="ECO:0000256" key="6">
    <source>
        <dbReference type="ARBA" id="ARBA00012232"/>
    </source>
</evidence>
<dbReference type="Pfam" id="PF02896">
    <property type="entry name" value="PEP-utilizers_C"/>
    <property type="match status" value="1"/>
</dbReference>
<feature type="binding site" evidence="20">
    <location>
        <position position="446"/>
    </location>
    <ligand>
        <name>Mg(2+)</name>
        <dbReference type="ChEBI" id="CHEBI:18420"/>
    </ligand>
</feature>
<feature type="domain" description="Phosphotransferase system enzyme I N-terminal" evidence="24">
    <location>
        <begin position="8"/>
        <end position="130"/>
    </location>
</feature>
<dbReference type="Pfam" id="PF00391">
    <property type="entry name" value="PEP-utilizers"/>
    <property type="match status" value="1"/>
</dbReference>
<dbReference type="GO" id="GO:0005737">
    <property type="term" value="C:cytoplasm"/>
    <property type="evidence" value="ECO:0007669"/>
    <property type="project" value="UniProtKB-SubCell"/>
</dbReference>
<reference evidence="25 26" key="1">
    <citation type="submission" date="2018-06" db="EMBL/GenBank/DDBJ databases">
        <title>Paenibacillus montanisoli sp. nov., isolated from mountain area soil.</title>
        <authorList>
            <person name="Wu M."/>
        </authorList>
    </citation>
    <scope>NUCLEOTIDE SEQUENCE [LARGE SCALE GENOMIC DNA]</scope>
    <source>
        <strain evidence="25 26">RA17</strain>
    </source>
</reference>
<feature type="coiled-coil region" evidence="21">
    <location>
        <begin position="51"/>
        <end position="87"/>
    </location>
</feature>
<feature type="binding site" evidence="19">
    <location>
        <begin position="469"/>
        <end position="470"/>
    </location>
    <ligand>
        <name>phosphoenolpyruvate</name>
        <dbReference type="ChEBI" id="CHEBI:58702"/>
    </ligand>
</feature>
<dbReference type="SUPFAM" id="SSF47831">
    <property type="entry name" value="Enzyme I of the PEP:sugar phosphotransferase system HPr-binding (sub)domain"/>
    <property type="match status" value="1"/>
</dbReference>
<name>A0A328U0G2_9BACL</name>
<feature type="active site" description="Tele-phosphohistidine intermediate" evidence="18">
    <location>
        <position position="203"/>
    </location>
</feature>
<dbReference type="GO" id="GO:0016301">
    <property type="term" value="F:kinase activity"/>
    <property type="evidence" value="ECO:0007669"/>
    <property type="project" value="UniProtKB-KW"/>
</dbReference>
<keyword evidence="9 17" id="KW-0963">Cytoplasm</keyword>
<dbReference type="GO" id="GO:0009401">
    <property type="term" value="P:phosphoenolpyruvate-dependent sugar phosphotransferase system"/>
    <property type="evidence" value="ECO:0007669"/>
    <property type="project" value="UniProtKB-KW"/>
</dbReference>
<keyword evidence="12 17" id="KW-0598">Phosphotransferase system</keyword>
<feature type="binding site" evidence="20">
    <location>
        <position position="470"/>
    </location>
    <ligand>
        <name>Mg(2+)</name>
        <dbReference type="ChEBI" id="CHEBI:18420"/>
    </ligand>
</feature>
<keyword evidence="13 17" id="KW-0479">Metal-binding</keyword>
<dbReference type="PROSITE" id="PS00742">
    <property type="entry name" value="PEP_ENZYMES_2"/>
    <property type="match status" value="1"/>
</dbReference>
<evidence type="ECO:0000256" key="4">
    <source>
        <dbReference type="ARBA" id="ARBA00004496"/>
    </source>
</evidence>
<dbReference type="InterPro" id="IPR023151">
    <property type="entry name" value="PEP_util_CS"/>
</dbReference>
<evidence type="ECO:0000259" key="22">
    <source>
        <dbReference type="Pfam" id="PF00391"/>
    </source>
</evidence>
<evidence type="ECO:0000313" key="25">
    <source>
        <dbReference type="EMBL" id="RAP76278.1"/>
    </source>
</evidence>
<evidence type="ECO:0000256" key="15">
    <source>
        <dbReference type="ARBA" id="ARBA00022842"/>
    </source>
</evidence>
<dbReference type="SUPFAM" id="SSF51621">
    <property type="entry name" value="Phosphoenolpyruvate/pyruvate domain"/>
    <property type="match status" value="1"/>
</dbReference>